<accession>A0A1A0DB88</accession>
<dbReference type="InterPro" id="IPR009057">
    <property type="entry name" value="Homeodomain-like_sf"/>
</dbReference>
<feature type="domain" description="Myb-like" evidence="1">
    <location>
        <begin position="1"/>
        <end position="45"/>
    </location>
</feature>
<dbReference type="Proteomes" id="UP000093796">
    <property type="component" value="Unassembled WGS sequence"/>
</dbReference>
<dbReference type="InterPro" id="IPR001005">
    <property type="entry name" value="SANT/Myb"/>
</dbReference>
<evidence type="ECO:0000313" key="3">
    <source>
        <dbReference type="Proteomes" id="UP000093796"/>
    </source>
</evidence>
<dbReference type="RefSeq" id="WP_064776067.1">
    <property type="nucleotide sequence ID" value="NZ_LYUD01000099.1"/>
</dbReference>
<dbReference type="CDD" id="cd00167">
    <property type="entry name" value="SANT"/>
    <property type="match status" value="1"/>
</dbReference>
<dbReference type="SUPFAM" id="SSF46689">
    <property type="entry name" value="Homeodomain-like"/>
    <property type="match status" value="1"/>
</dbReference>
<evidence type="ECO:0000313" key="2">
    <source>
        <dbReference type="EMBL" id="OAZ72404.1"/>
    </source>
</evidence>
<organism evidence="2 3">
    <name type="scientific">Acetobacter pasteurianus</name>
    <name type="common">Acetobacter turbidans</name>
    <dbReference type="NCBI Taxonomy" id="438"/>
    <lineage>
        <taxon>Bacteria</taxon>
        <taxon>Pseudomonadati</taxon>
        <taxon>Pseudomonadota</taxon>
        <taxon>Alphaproteobacteria</taxon>
        <taxon>Acetobacterales</taxon>
        <taxon>Acetobacteraceae</taxon>
        <taxon>Acetobacter</taxon>
    </lineage>
</organism>
<dbReference type="AlphaFoldDB" id="A0A1A0DB88"/>
<comment type="caution">
    <text evidence="2">The sequence shown here is derived from an EMBL/GenBank/DDBJ whole genome shotgun (WGS) entry which is preliminary data.</text>
</comment>
<dbReference type="PROSITE" id="PS50090">
    <property type="entry name" value="MYB_LIKE"/>
    <property type="match status" value="1"/>
</dbReference>
<reference evidence="2 3" key="1">
    <citation type="submission" date="2016-05" db="EMBL/GenBank/DDBJ databases">
        <title>Genome sequencing of Acetobacter pasteurianus strain SRCM100623.</title>
        <authorList>
            <person name="Song Y.R."/>
        </authorList>
    </citation>
    <scope>NUCLEOTIDE SEQUENCE [LARGE SCALE GENOMIC DNA]</scope>
    <source>
        <strain evidence="2 3">SRCM100623</strain>
    </source>
</reference>
<name>A0A1A0DB88_ACEPA</name>
<dbReference type="PATRIC" id="fig|438.15.peg.1088"/>
<dbReference type="EMBL" id="LYUD01000099">
    <property type="protein sequence ID" value="OAZ72404.1"/>
    <property type="molecule type" value="Genomic_DNA"/>
</dbReference>
<sequence>MSKPKPWTPEEDAKLETLANAGESWDAISATLGRPKSALWCRVRFVGMNLGPKAQKMSQTKQKNKVAKRTRAESIAIVARMMKEKASPEEIAKALNVRVPTVFNWTAEARKIAFPEKAKPQPIKSEQIHSRQHFGGPLPAGHPVVMKGLWRGLEHWRVPGFQNAVRV</sequence>
<dbReference type="Gene3D" id="1.10.10.60">
    <property type="entry name" value="Homeodomain-like"/>
    <property type="match status" value="1"/>
</dbReference>
<gene>
    <name evidence="2" type="ORF">SRCM100623_00943</name>
</gene>
<dbReference type="OrthoDB" id="7226238at2"/>
<proteinExistence type="predicted"/>
<evidence type="ECO:0000259" key="1">
    <source>
        <dbReference type="PROSITE" id="PS50090"/>
    </source>
</evidence>
<protein>
    <recommendedName>
        <fullName evidence="1">Myb-like domain-containing protein</fullName>
    </recommendedName>
</protein>